<organism evidence="1 2">
    <name type="scientific">Microbulbifer okhotskensis</name>
    <dbReference type="NCBI Taxonomy" id="2926617"/>
    <lineage>
        <taxon>Bacteria</taxon>
        <taxon>Pseudomonadati</taxon>
        <taxon>Pseudomonadota</taxon>
        <taxon>Gammaproteobacteria</taxon>
        <taxon>Cellvibrionales</taxon>
        <taxon>Microbulbiferaceae</taxon>
        <taxon>Microbulbifer</taxon>
    </lineage>
</organism>
<accession>A0A9X2ET01</accession>
<dbReference type="Gene3D" id="3.40.50.300">
    <property type="entry name" value="P-loop containing nucleotide triphosphate hydrolases"/>
    <property type="match status" value="1"/>
</dbReference>
<dbReference type="RefSeq" id="WP_252473590.1">
    <property type="nucleotide sequence ID" value="NZ_JALBWM010000620.1"/>
</dbReference>
<feature type="non-terminal residue" evidence="1">
    <location>
        <position position="1"/>
    </location>
</feature>
<proteinExistence type="predicted"/>
<comment type="caution">
    <text evidence="1">The sequence shown here is derived from an EMBL/GenBank/DDBJ whole genome shotgun (WGS) entry which is preliminary data.</text>
</comment>
<dbReference type="InterPro" id="IPR027417">
    <property type="entry name" value="P-loop_NTPase"/>
</dbReference>
<evidence type="ECO:0000313" key="1">
    <source>
        <dbReference type="EMBL" id="MCO1337285.1"/>
    </source>
</evidence>
<keyword evidence="2" id="KW-1185">Reference proteome</keyword>
<protein>
    <submittedName>
        <fullName evidence="1">Terminase family protein</fullName>
    </submittedName>
</protein>
<name>A0A9X2ET01_9GAMM</name>
<sequence>EITAEQLEEIRKELFYGYQHRWHDHKSERTRFILKSRQIGATYYFAWEAFEDAIITGDNQIFLSASR</sequence>
<gene>
    <name evidence="1" type="ORF">MO867_23480</name>
</gene>
<feature type="non-terminal residue" evidence="1">
    <location>
        <position position="67"/>
    </location>
</feature>
<evidence type="ECO:0000313" key="2">
    <source>
        <dbReference type="Proteomes" id="UP001139028"/>
    </source>
</evidence>
<dbReference type="AlphaFoldDB" id="A0A9X2ET01"/>
<dbReference type="Pfam" id="PF03237">
    <property type="entry name" value="Terminase_6N"/>
    <property type="match status" value="1"/>
</dbReference>
<dbReference type="Proteomes" id="UP001139028">
    <property type="component" value="Unassembled WGS sequence"/>
</dbReference>
<dbReference type="EMBL" id="JALBWM010000620">
    <property type="protein sequence ID" value="MCO1337285.1"/>
    <property type="molecule type" value="Genomic_DNA"/>
</dbReference>
<reference evidence="1" key="1">
    <citation type="journal article" date="2022" name="Arch. Microbiol.">
        <title>Microbulbifer okhotskensis sp. nov., isolated from a deep bottom sediment of the Okhotsk Sea.</title>
        <authorList>
            <person name="Romanenko L."/>
            <person name="Kurilenko V."/>
            <person name="Otstavnykh N."/>
            <person name="Velansky P."/>
            <person name="Isaeva M."/>
            <person name="Mikhailov V."/>
        </authorList>
    </citation>
    <scope>NUCLEOTIDE SEQUENCE</scope>
    <source>
        <strain evidence="1">OS29</strain>
    </source>
</reference>